<keyword evidence="3 6" id="KW-0808">Transferase</keyword>
<dbReference type="InterPro" id="IPR029494">
    <property type="entry name" value="DarT"/>
</dbReference>
<evidence type="ECO:0000256" key="1">
    <source>
        <dbReference type="ARBA" id="ARBA00022649"/>
    </source>
</evidence>
<dbReference type="GO" id="GO:0003677">
    <property type="term" value="F:DNA binding"/>
    <property type="evidence" value="ECO:0007669"/>
    <property type="project" value="UniProtKB-UniRule"/>
</dbReference>
<keyword evidence="1 6" id="KW-1277">Toxin-antitoxin system</keyword>
<comment type="caution">
    <text evidence="8">The sequence shown here is derived from an EMBL/GenBank/DDBJ whole genome shotgun (WGS) entry which is preliminary data.</text>
</comment>
<dbReference type="GO" id="GO:0016757">
    <property type="term" value="F:glycosyltransferase activity"/>
    <property type="evidence" value="ECO:0007669"/>
    <property type="project" value="UniProtKB-UniRule"/>
</dbReference>
<protein>
    <submittedName>
        <fullName evidence="8">Uncharacterized protein DUF4433</fullName>
    </submittedName>
</protein>
<feature type="binding site" evidence="6">
    <location>
        <begin position="15"/>
        <end position="17"/>
    </location>
    <ligand>
        <name>NAD(+)</name>
        <dbReference type="ChEBI" id="CHEBI:57540"/>
    </ligand>
</feature>
<dbReference type="GO" id="GO:0016779">
    <property type="term" value="F:nucleotidyltransferase activity"/>
    <property type="evidence" value="ECO:0007669"/>
    <property type="project" value="UniProtKB-UniRule"/>
</dbReference>
<evidence type="ECO:0000256" key="3">
    <source>
        <dbReference type="ARBA" id="ARBA00022679"/>
    </source>
</evidence>
<gene>
    <name evidence="8" type="ORF">DFR59_11160</name>
</gene>
<dbReference type="OrthoDB" id="2052979at2"/>
<keyword evidence="2 6" id="KW-0328">Glycosyltransferase</keyword>
<keyword evidence="9" id="KW-1185">Reference proteome</keyword>
<feature type="active site" evidence="6">
    <location>
        <position position="152"/>
    </location>
</feature>
<evidence type="ECO:0000256" key="6">
    <source>
        <dbReference type="PROSITE-ProRule" id="PRU01362"/>
    </source>
</evidence>
<keyword evidence="4 6" id="KW-0548">Nucleotidyltransferase</keyword>
<comment type="similarity">
    <text evidence="6">Belongs to the DarT ADP-ribosyltransferase family.</text>
</comment>
<keyword evidence="5 6" id="KW-0238">DNA-binding</keyword>
<evidence type="ECO:0000256" key="2">
    <source>
        <dbReference type="ARBA" id="ARBA00022676"/>
    </source>
</evidence>
<dbReference type="Pfam" id="PF14487">
    <property type="entry name" value="DarT"/>
    <property type="match status" value="1"/>
</dbReference>
<name>A0A370GB36_9BACI</name>
<proteinExistence type="inferred from homology"/>
<sequence>MQNAVNHKEIKYLVHFTRIENVVSIFNKGLIPVDLLRRTGIGFSHNDNYRFDNCKDANCMSIGFPNYRMFFRYRNHNPGSDWVVLGIKKEILWEKDCAFCVENAASNNVTSIPLEKRKGVEAFKRLYEEYPGKPSREILGIHASLPTHPQAEVLVFDVIEPKYIWGVAFENNDKKNKYASLIPPNINKQVMGELFSYRVDYEYWR</sequence>
<organism evidence="8 9">
    <name type="scientific">Falsibacillus pallidus</name>
    <dbReference type="NCBI Taxonomy" id="493781"/>
    <lineage>
        <taxon>Bacteria</taxon>
        <taxon>Bacillati</taxon>
        <taxon>Bacillota</taxon>
        <taxon>Bacilli</taxon>
        <taxon>Bacillales</taxon>
        <taxon>Bacillaceae</taxon>
        <taxon>Falsibacillus</taxon>
    </lineage>
</organism>
<evidence type="ECO:0000313" key="9">
    <source>
        <dbReference type="Proteomes" id="UP000255326"/>
    </source>
</evidence>
<dbReference type="RefSeq" id="WP_114746440.1">
    <property type="nucleotide sequence ID" value="NZ_QQAY01000011.1"/>
</dbReference>
<evidence type="ECO:0000313" key="8">
    <source>
        <dbReference type="EMBL" id="RDI40917.1"/>
    </source>
</evidence>
<feature type="binding site" evidence="6">
    <location>
        <position position="50"/>
    </location>
    <ligand>
        <name>NAD(+)</name>
        <dbReference type="ChEBI" id="CHEBI:57540"/>
    </ligand>
</feature>
<feature type="active site" description="Proton acceptor" evidence="6">
    <location>
        <position position="50"/>
    </location>
</feature>
<feature type="domain" description="DarT" evidence="7">
    <location>
        <begin position="11"/>
        <end position="196"/>
    </location>
</feature>
<comment type="caution">
    <text evidence="6">Lacks conserved residue(s) required for the propagation of feature annotation.</text>
</comment>
<evidence type="ECO:0000259" key="7">
    <source>
        <dbReference type="PROSITE" id="PS52018"/>
    </source>
</evidence>
<reference evidence="8 9" key="1">
    <citation type="submission" date="2018-07" db="EMBL/GenBank/DDBJ databases">
        <title>Genomic Encyclopedia of Type Strains, Phase IV (KMG-IV): sequencing the most valuable type-strain genomes for metagenomic binning, comparative biology and taxonomic classification.</title>
        <authorList>
            <person name="Goeker M."/>
        </authorList>
    </citation>
    <scope>NUCLEOTIDE SEQUENCE [LARGE SCALE GENOMIC DNA]</scope>
    <source>
        <strain evidence="8 9">DSM 25281</strain>
    </source>
</reference>
<dbReference type="Proteomes" id="UP000255326">
    <property type="component" value="Unassembled WGS sequence"/>
</dbReference>
<dbReference type="AlphaFoldDB" id="A0A370GB36"/>
<dbReference type="PROSITE" id="PS52018">
    <property type="entry name" value="DART"/>
    <property type="match status" value="1"/>
</dbReference>
<evidence type="ECO:0000256" key="4">
    <source>
        <dbReference type="ARBA" id="ARBA00022695"/>
    </source>
</evidence>
<evidence type="ECO:0000256" key="5">
    <source>
        <dbReference type="ARBA" id="ARBA00023125"/>
    </source>
</evidence>
<comment type="catalytic activity">
    <reaction evidence="6">
        <text>a thymidine in DNA + NAD(+) = an N-(ADP-alpha-D-ribosyl)-thymidine in DNA + nicotinamide + H(+)</text>
        <dbReference type="Rhea" id="RHEA:71651"/>
        <dbReference type="Rhea" id="RHEA-COMP:13556"/>
        <dbReference type="Rhea" id="RHEA-COMP:18051"/>
        <dbReference type="ChEBI" id="CHEBI:15378"/>
        <dbReference type="ChEBI" id="CHEBI:17154"/>
        <dbReference type="ChEBI" id="CHEBI:57540"/>
        <dbReference type="ChEBI" id="CHEBI:137386"/>
        <dbReference type="ChEBI" id="CHEBI:191199"/>
    </reaction>
</comment>
<accession>A0A370GB36</accession>
<dbReference type="EMBL" id="QQAY01000011">
    <property type="protein sequence ID" value="RDI40917.1"/>
    <property type="molecule type" value="Genomic_DNA"/>
</dbReference>